<evidence type="ECO:0000313" key="2">
    <source>
        <dbReference type="Proteomes" id="UP001597013"/>
    </source>
</evidence>
<proteinExistence type="predicted"/>
<gene>
    <name evidence="1" type="ORF">ACFQ1Q_11820</name>
</gene>
<dbReference type="Proteomes" id="UP001597013">
    <property type="component" value="Unassembled WGS sequence"/>
</dbReference>
<protein>
    <recommendedName>
        <fullName evidence="3">Lipoprotein</fullName>
    </recommendedName>
</protein>
<comment type="caution">
    <text evidence="1">The sequence shown here is derived from an EMBL/GenBank/DDBJ whole genome shotgun (WGS) entry which is preliminary data.</text>
</comment>
<evidence type="ECO:0000313" key="1">
    <source>
        <dbReference type="EMBL" id="MFD1063935.1"/>
    </source>
</evidence>
<evidence type="ECO:0008006" key="3">
    <source>
        <dbReference type="Google" id="ProtNLM"/>
    </source>
</evidence>
<accession>A0ABW3NBR9</accession>
<dbReference type="RefSeq" id="WP_386131670.1">
    <property type="nucleotide sequence ID" value="NZ_JBHTJL010000016.1"/>
</dbReference>
<sequence>MKSLNVLLLFFLLINCDASKKEDSKLFEVNSQNVGLVTDSTLVKDLKFIFKNDSIVNYKEDDSFIGGLNAIEIFEKNGNHLLSIYPTDALDSMAKIDYIKLLDSRYKTAEGISNNSYYIDIKNAYKISEIKNELNALYLEVDAIKSSFIIDKKKLKKRFNFGVKIDSTQISDSTQVDVFIKYF</sequence>
<dbReference type="EMBL" id="JBHTJL010000016">
    <property type="protein sequence ID" value="MFD1063935.1"/>
    <property type="molecule type" value="Genomic_DNA"/>
</dbReference>
<reference evidence="2" key="1">
    <citation type="journal article" date="2019" name="Int. J. Syst. Evol. Microbiol.">
        <title>The Global Catalogue of Microorganisms (GCM) 10K type strain sequencing project: providing services to taxonomists for standard genome sequencing and annotation.</title>
        <authorList>
            <consortium name="The Broad Institute Genomics Platform"/>
            <consortium name="The Broad Institute Genome Sequencing Center for Infectious Disease"/>
            <person name="Wu L."/>
            <person name="Ma J."/>
        </authorList>
    </citation>
    <scope>NUCLEOTIDE SEQUENCE [LARGE SCALE GENOMIC DNA]</scope>
    <source>
        <strain evidence="2">CCUG 62215</strain>
    </source>
</reference>
<name>A0ABW3NBR9_9FLAO</name>
<organism evidence="1 2">
    <name type="scientific">Winogradskyella litorisediminis</name>
    <dbReference type="NCBI Taxonomy" id="1156618"/>
    <lineage>
        <taxon>Bacteria</taxon>
        <taxon>Pseudomonadati</taxon>
        <taxon>Bacteroidota</taxon>
        <taxon>Flavobacteriia</taxon>
        <taxon>Flavobacteriales</taxon>
        <taxon>Flavobacteriaceae</taxon>
        <taxon>Winogradskyella</taxon>
    </lineage>
</organism>
<keyword evidence="2" id="KW-1185">Reference proteome</keyword>